<comment type="caution">
    <text evidence="3">The sequence shown here is derived from an EMBL/GenBank/DDBJ whole genome shotgun (WGS) entry which is preliminary data.</text>
</comment>
<proteinExistence type="predicted"/>
<dbReference type="RefSeq" id="WP_082952140.1">
    <property type="nucleotide sequence ID" value="NZ_BLKU01000005.1"/>
</dbReference>
<feature type="chain" id="PRO_5045086926" description="DUF3761 domain-containing protein" evidence="2">
    <location>
        <begin position="26"/>
        <end position="109"/>
    </location>
</feature>
<evidence type="ECO:0000256" key="2">
    <source>
        <dbReference type="SAM" id="SignalP"/>
    </source>
</evidence>
<keyword evidence="2" id="KW-0732">Signal</keyword>
<evidence type="ECO:0000313" key="3">
    <source>
        <dbReference type="EMBL" id="GFG67247.1"/>
    </source>
</evidence>
<dbReference type="Proteomes" id="UP000465306">
    <property type="component" value="Unassembled WGS sequence"/>
</dbReference>
<reference evidence="3 4" key="1">
    <citation type="journal article" date="2019" name="Emerg. Microbes Infect.">
        <title>Comprehensive subspecies identification of 175 nontuberculous mycobacteria species based on 7547 genomic profiles.</title>
        <authorList>
            <person name="Matsumoto Y."/>
            <person name="Kinjo T."/>
            <person name="Motooka D."/>
            <person name="Nabeya D."/>
            <person name="Jung N."/>
            <person name="Uechi K."/>
            <person name="Horii T."/>
            <person name="Iida T."/>
            <person name="Fujita J."/>
            <person name="Nakamura S."/>
        </authorList>
    </citation>
    <scope>NUCLEOTIDE SEQUENCE [LARGE SCALE GENOMIC DNA]</scope>
    <source>
        <strain evidence="3 4">JCM 13573</strain>
    </source>
</reference>
<sequence>MFRSWIIAVVAAGGLAVGAPAAAVAAPGPGSIATTSACPSGSYENSSGTCVPRPNNSDTDVSAVCQDGSHSHSQHRSGTCSGHGGVGQWCPCSFASGQPSTGRSPEADF</sequence>
<organism evidence="3 4">
    <name type="scientific">Mycobacterium kubicae</name>
    <dbReference type="NCBI Taxonomy" id="120959"/>
    <lineage>
        <taxon>Bacteria</taxon>
        <taxon>Bacillati</taxon>
        <taxon>Actinomycetota</taxon>
        <taxon>Actinomycetes</taxon>
        <taxon>Mycobacteriales</taxon>
        <taxon>Mycobacteriaceae</taxon>
        <taxon>Mycobacterium</taxon>
        <taxon>Mycobacterium simiae complex</taxon>
    </lineage>
</organism>
<feature type="region of interest" description="Disordered" evidence="1">
    <location>
        <begin position="61"/>
        <end position="84"/>
    </location>
</feature>
<evidence type="ECO:0000256" key="1">
    <source>
        <dbReference type="SAM" id="MobiDB-lite"/>
    </source>
</evidence>
<evidence type="ECO:0000313" key="4">
    <source>
        <dbReference type="Proteomes" id="UP000465306"/>
    </source>
</evidence>
<feature type="signal peptide" evidence="2">
    <location>
        <begin position="1"/>
        <end position="25"/>
    </location>
</feature>
<gene>
    <name evidence="3" type="ORF">MKUB_47370</name>
</gene>
<dbReference type="InterPro" id="IPR022236">
    <property type="entry name" value="DUF3761"/>
</dbReference>
<keyword evidence="4" id="KW-1185">Reference proteome</keyword>
<name>A0ABQ1BUI6_9MYCO</name>
<dbReference type="Pfam" id="PF12587">
    <property type="entry name" value="DUF3761"/>
    <property type="match status" value="1"/>
</dbReference>
<evidence type="ECO:0008006" key="5">
    <source>
        <dbReference type="Google" id="ProtNLM"/>
    </source>
</evidence>
<protein>
    <recommendedName>
        <fullName evidence="5">DUF3761 domain-containing protein</fullName>
    </recommendedName>
</protein>
<accession>A0ABQ1BUI6</accession>
<dbReference type="EMBL" id="BLKU01000005">
    <property type="protein sequence ID" value="GFG67247.1"/>
    <property type="molecule type" value="Genomic_DNA"/>
</dbReference>